<dbReference type="SUPFAM" id="SSF51126">
    <property type="entry name" value="Pectin lyase-like"/>
    <property type="match status" value="1"/>
</dbReference>
<evidence type="ECO:0000256" key="2">
    <source>
        <dbReference type="ARBA" id="ARBA00022525"/>
    </source>
</evidence>
<evidence type="ECO:0000259" key="4">
    <source>
        <dbReference type="Pfam" id="PF13229"/>
    </source>
</evidence>
<name>A0A7M2WSD6_9BACT</name>
<dbReference type="SMART" id="SM00710">
    <property type="entry name" value="PbH1"/>
    <property type="match status" value="6"/>
</dbReference>
<dbReference type="InterPro" id="IPR059226">
    <property type="entry name" value="Choice_anch_Q_dom"/>
</dbReference>
<organism evidence="5 6">
    <name type="scientific">Humisphaera borealis</name>
    <dbReference type="NCBI Taxonomy" id="2807512"/>
    <lineage>
        <taxon>Bacteria</taxon>
        <taxon>Pseudomonadati</taxon>
        <taxon>Planctomycetota</taxon>
        <taxon>Phycisphaerae</taxon>
        <taxon>Tepidisphaerales</taxon>
        <taxon>Tepidisphaeraceae</taxon>
        <taxon>Humisphaera</taxon>
    </lineage>
</organism>
<dbReference type="PANTHER" id="PTHR40088">
    <property type="entry name" value="PECTATE LYASE (EUROFUNG)"/>
    <property type="match status" value="1"/>
</dbReference>
<dbReference type="GO" id="GO:0005576">
    <property type="term" value="C:extracellular region"/>
    <property type="evidence" value="ECO:0007669"/>
    <property type="project" value="UniProtKB-SubCell"/>
</dbReference>
<keyword evidence="6" id="KW-1185">Reference proteome</keyword>
<evidence type="ECO:0000256" key="1">
    <source>
        <dbReference type="ARBA" id="ARBA00004613"/>
    </source>
</evidence>
<dbReference type="Proteomes" id="UP000593765">
    <property type="component" value="Chromosome"/>
</dbReference>
<accession>A0A7M2WSD6</accession>
<dbReference type="Pfam" id="PF13229">
    <property type="entry name" value="Beta_helix"/>
    <property type="match status" value="1"/>
</dbReference>
<dbReference type="InterPro" id="IPR006626">
    <property type="entry name" value="PbH1"/>
</dbReference>
<protein>
    <submittedName>
        <fullName evidence="5">Right-handed parallel beta-helix repeat-containing protein</fullName>
    </submittedName>
</protein>
<dbReference type="KEGG" id="hbs:IPV69_19170"/>
<reference evidence="5 6" key="1">
    <citation type="submission" date="2020-10" db="EMBL/GenBank/DDBJ databases">
        <title>Wide distribution of Phycisphaera-like planctomycetes from WD2101 soil group in peatlands and genome analysis of the first cultivated representative.</title>
        <authorList>
            <person name="Dedysh S.N."/>
            <person name="Beletsky A.V."/>
            <person name="Ivanova A."/>
            <person name="Kulichevskaya I.S."/>
            <person name="Suzina N.E."/>
            <person name="Philippov D.A."/>
            <person name="Rakitin A.L."/>
            <person name="Mardanov A.V."/>
            <person name="Ravin N.V."/>
        </authorList>
    </citation>
    <scope>NUCLEOTIDE SEQUENCE [LARGE SCALE GENOMIC DNA]</scope>
    <source>
        <strain evidence="5 6">M1803</strain>
    </source>
</reference>
<dbReference type="PANTHER" id="PTHR40088:SF2">
    <property type="entry name" value="SECRETED SUGAR HYDROLASE"/>
    <property type="match status" value="1"/>
</dbReference>
<dbReference type="InterPro" id="IPR012334">
    <property type="entry name" value="Pectin_lyas_fold"/>
</dbReference>
<gene>
    <name evidence="5" type="ORF">IPV69_19170</name>
</gene>
<dbReference type="InterPro" id="IPR011050">
    <property type="entry name" value="Pectin_lyase_fold/virulence"/>
</dbReference>
<dbReference type="RefSeq" id="WP_206291332.1">
    <property type="nucleotide sequence ID" value="NZ_CP063458.1"/>
</dbReference>
<dbReference type="GO" id="GO:0016837">
    <property type="term" value="F:carbon-oxygen lyase activity, acting on polysaccharides"/>
    <property type="evidence" value="ECO:0007669"/>
    <property type="project" value="TreeGrafter"/>
</dbReference>
<dbReference type="Gene3D" id="2.160.20.10">
    <property type="entry name" value="Single-stranded right-handed beta-helix, Pectin lyase-like"/>
    <property type="match status" value="1"/>
</dbReference>
<keyword evidence="3" id="KW-0732">Signal</keyword>
<dbReference type="AlphaFoldDB" id="A0A7M2WSD6"/>
<evidence type="ECO:0000313" key="6">
    <source>
        <dbReference type="Proteomes" id="UP000593765"/>
    </source>
</evidence>
<evidence type="ECO:0000256" key="3">
    <source>
        <dbReference type="ARBA" id="ARBA00022729"/>
    </source>
</evidence>
<feature type="domain" description="Right handed beta helix" evidence="4">
    <location>
        <begin position="252"/>
        <end position="372"/>
    </location>
</feature>
<proteinExistence type="predicted"/>
<evidence type="ECO:0000313" key="5">
    <source>
        <dbReference type="EMBL" id="QOV88353.1"/>
    </source>
</evidence>
<sequence>MLNTRFEPLERRQLFAATFYVAPDGNDTNTGDAPTAAWRTVQRAFDAATPGATVLVQPGVYREKLELRVSGNAIDGPIRFIADGALGDVVISGKRVKGPNLIHIINQSFVSVEGFELRDNTGVLDGSAIRIEGACEGIDLLNNRIQKMRGQNAMGITVYGTDAVNGIRDLTIDGNEIFKCQPAPSEALTLNGNVHDFAVTNNFIHDVNNIGIDFIGGEGISFDPATDRARNGVCSGNRVERARSNYGGGYAAGIYVDGGRDIVIERNVVTQSDVGIEVGSEHAGLTAENIVVRNNLLTDNSKAGIGVGGYAPEVGRVANSFVLNNTLYHNGRKARGAGGEIWIQLGSGNTIENNLVVGGGRKPLLLNDENDPAASPANTVDFNLYFSDVRKAKPVFNFGGNSYATLADYAAASNRDAVSLFADPLLAGPSRADYRLTAGSPAIDAGNPAFVVGVDERDLAGTARIVGLRVDLGATEFT</sequence>
<comment type="subcellular location">
    <subcellularLocation>
        <location evidence="1">Secreted</location>
    </subcellularLocation>
</comment>
<dbReference type="InterPro" id="IPR039448">
    <property type="entry name" value="Beta_helix"/>
</dbReference>
<dbReference type="NCBIfam" id="NF041518">
    <property type="entry name" value="choice_anch_Q"/>
    <property type="match status" value="1"/>
</dbReference>
<dbReference type="InterPro" id="IPR052052">
    <property type="entry name" value="Polysaccharide_Lyase_9"/>
</dbReference>
<keyword evidence="2" id="KW-0964">Secreted</keyword>
<dbReference type="EMBL" id="CP063458">
    <property type="protein sequence ID" value="QOV88353.1"/>
    <property type="molecule type" value="Genomic_DNA"/>
</dbReference>